<dbReference type="EMBL" id="ABIB01000023">
    <property type="protein sequence ID" value="EDP94245.1"/>
    <property type="molecule type" value="Genomic_DNA"/>
</dbReference>
<name>A9EDK7_9FLAO</name>
<feature type="domain" description="Beta-lactamase class A catalytic" evidence="1">
    <location>
        <begin position="46"/>
        <end position="319"/>
    </location>
</feature>
<dbReference type="Pfam" id="PF13354">
    <property type="entry name" value="Beta-lactamase2"/>
    <property type="match status" value="1"/>
</dbReference>
<dbReference type="OrthoDB" id="1884322at2"/>
<gene>
    <name evidence="2" type="ORF">KAOT1_00855</name>
</gene>
<organism evidence="2 3">
    <name type="scientific">Kordia algicida OT-1</name>
    <dbReference type="NCBI Taxonomy" id="391587"/>
    <lineage>
        <taxon>Bacteria</taxon>
        <taxon>Pseudomonadati</taxon>
        <taxon>Bacteroidota</taxon>
        <taxon>Flavobacteriia</taxon>
        <taxon>Flavobacteriales</taxon>
        <taxon>Flavobacteriaceae</taxon>
        <taxon>Kordia</taxon>
    </lineage>
</organism>
<evidence type="ECO:0000259" key="1">
    <source>
        <dbReference type="Pfam" id="PF13354"/>
    </source>
</evidence>
<sequence length="368" mass="42676">MKRLLFLLLVLCISCTNNDPIKFALAADSDKIQRVMKNLEAYEVQIMVTDANGDEFKFQVDDSNYFYPASSVKLPVALLALETANNYDDFDSRTMFQVEGDSVQTNIRREITKIFAVSDNDAYNRLFELMGQFEINTRLIYNKKLTPVRISHRVGTTNAAALKTKPVTILKNDTAQFKRIVIKSSPIKSLELNRIQKGKGFYRNDTLVSKPMDFSKKNYLPIATLHQLMHRLHHPEKYNPKVLFELSESDRNFLLEAMHKTPKQQGFTDPEYYDSYVKFFMFGDSKEPMPEHIKIYNKVGYAYGYLTDCAHIIDTKNDVSFTITATIHVNKNQIFNDDTYEYDEIGIPFLAELGRQVHQFYLNKKQQK</sequence>
<keyword evidence="3" id="KW-1185">Reference proteome</keyword>
<dbReference type="eggNOG" id="COG2367">
    <property type="taxonomic scope" value="Bacteria"/>
</dbReference>
<dbReference type="Gene3D" id="3.40.710.10">
    <property type="entry name" value="DD-peptidase/beta-lactamase superfamily"/>
    <property type="match status" value="1"/>
</dbReference>
<accession>A9EDK7</accession>
<proteinExistence type="predicted"/>
<dbReference type="SUPFAM" id="SSF56601">
    <property type="entry name" value="beta-lactamase/transpeptidase-like"/>
    <property type="match status" value="1"/>
</dbReference>
<reference evidence="2 3" key="1">
    <citation type="journal article" date="2011" name="J. Bacteriol.">
        <title>Genome sequence of the algicidal bacterium Kordia algicida OT-1.</title>
        <authorList>
            <person name="Lee H.S."/>
            <person name="Kang S.G."/>
            <person name="Kwon K.K."/>
            <person name="Lee J.H."/>
            <person name="Kim S.J."/>
        </authorList>
    </citation>
    <scope>NUCLEOTIDE SEQUENCE [LARGE SCALE GENOMIC DNA]</scope>
    <source>
        <strain evidence="2 3">OT-1</strain>
    </source>
</reference>
<protein>
    <recommendedName>
        <fullName evidence="1">Beta-lactamase class A catalytic domain-containing protein</fullName>
    </recommendedName>
</protein>
<dbReference type="InterPro" id="IPR045155">
    <property type="entry name" value="Beta-lactam_cat"/>
</dbReference>
<dbReference type="Proteomes" id="UP000002945">
    <property type="component" value="Unassembled WGS sequence"/>
</dbReference>
<dbReference type="InterPro" id="IPR012338">
    <property type="entry name" value="Beta-lactam/transpept-like"/>
</dbReference>
<evidence type="ECO:0000313" key="3">
    <source>
        <dbReference type="Proteomes" id="UP000002945"/>
    </source>
</evidence>
<dbReference type="GO" id="GO:0030655">
    <property type="term" value="P:beta-lactam antibiotic catabolic process"/>
    <property type="evidence" value="ECO:0007669"/>
    <property type="project" value="InterPro"/>
</dbReference>
<dbReference type="GO" id="GO:0008800">
    <property type="term" value="F:beta-lactamase activity"/>
    <property type="evidence" value="ECO:0007669"/>
    <property type="project" value="InterPro"/>
</dbReference>
<evidence type="ECO:0000313" key="2">
    <source>
        <dbReference type="EMBL" id="EDP94245.1"/>
    </source>
</evidence>
<dbReference type="STRING" id="391587.KAOT1_00855"/>
<dbReference type="AlphaFoldDB" id="A9EDK7"/>
<comment type="caution">
    <text evidence="2">The sequence shown here is derived from an EMBL/GenBank/DDBJ whole genome shotgun (WGS) entry which is preliminary data.</text>
</comment>
<dbReference type="HOGENOM" id="CLU_595480_0_0_10"/>